<feature type="transmembrane region" description="Helical" evidence="1">
    <location>
        <begin position="159"/>
        <end position="178"/>
    </location>
</feature>
<keyword evidence="1" id="KW-0472">Membrane</keyword>
<keyword evidence="3" id="KW-1185">Reference proteome</keyword>
<keyword evidence="1" id="KW-1133">Transmembrane helix</keyword>
<dbReference type="RefSeq" id="WP_216939748.1">
    <property type="nucleotide sequence ID" value="NZ_CP077062.1"/>
</dbReference>
<sequence length="530" mass="54705">MSTLTGTTALARLVVRRDRVRMAVWVLAMTLLTYSSGSAMGTTFPTQASIDSYASSMATSPAVIFLAGPPVALDTLPGIVLNKVSFLGLVGVCLMTVLQVVRHTRAEEEEGRAELVRAGVVGRDAALAATVLVTGAAALLVGAGQALATNAAQVPLGDALLYGASVAALGLVFAGIALCTAQVFTHARAASGSALALFGVAYVVRGAGDVQGNGLVWLSPIGWSQATHATGADATWWPLLVPVVVSAVLVGLAAWLQRRRDEGAGLVSGRPGRAQAARSLSGAFGLALRTQRPLLVGWALGLFALGAVYGSLTQGVEDLARSNPTLEEFFRASGQGSLVDSFRATMLLVLALLAGAYAVGSALRLTSEETSGRLEPLLATGLSRARWMLGTLAMTLVGSATVLLAAGAGLGSTYAMSTGDPSQLLRIAGLELVYLPAVLVPAGIAALVHGWRPGWARVAWVVLAVWFVLGYLGELLNAPEWLVRTSPFTRTPSVPVASLSLTAPLVITLLVALLTAVGVTALRHRDLQTH</sequence>
<dbReference type="AlphaFoldDB" id="A0A975Y0E3"/>
<protein>
    <submittedName>
        <fullName evidence="2">Polyketide antibiotic transporter</fullName>
    </submittedName>
</protein>
<feature type="transmembrane region" description="Helical" evidence="1">
    <location>
        <begin position="387"/>
        <end position="412"/>
    </location>
</feature>
<feature type="transmembrane region" description="Helical" evidence="1">
    <location>
        <begin position="22"/>
        <end position="41"/>
    </location>
</feature>
<name>A0A975Y0E3_9ACTN</name>
<feature type="transmembrane region" description="Helical" evidence="1">
    <location>
        <begin position="190"/>
        <end position="208"/>
    </location>
</feature>
<keyword evidence="1" id="KW-0812">Transmembrane</keyword>
<evidence type="ECO:0000313" key="2">
    <source>
        <dbReference type="EMBL" id="QWZ08239.1"/>
    </source>
</evidence>
<feature type="transmembrane region" description="Helical" evidence="1">
    <location>
        <begin position="496"/>
        <end position="522"/>
    </location>
</feature>
<feature type="transmembrane region" description="Helical" evidence="1">
    <location>
        <begin position="125"/>
        <end position="147"/>
    </location>
</feature>
<evidence type="ECO:0000256" key="1">
    <source>
        <dbReference type="SAM" id="Phobius"/>
    </source>
</evidence>
<dbReference type="Proteomes" id="UP000683575">
    <property type="component" value="Chromosome"/>
</dbReference>
<accession>A0A975Y0E3</accession>
<proteinExistence type="predicted"/>
<gene>
    <name evidence="2" type="ORF">KRR39_23460</name>
</gene>
<feature type="transmembrane region" description="Helical" evidence="1">
    <location>
        <begin position="294"/>
        <end position="312"/>
    </location>
</feature>
<feature type="transmembrane region" description="Helical" evidence="1">
    <location>
        <begin position="458"/>
        <end position="476"/>
    </location>
</feature>
<feature type="transmembrane region" description="Helical" evidence="1">
    <location>
        <begin position="432"/>
        <end position="451"/>
    </location>
</feature>
<dbReference type="KEGG" id="nps:KRR39_23460"/>
<feature type="transmembrane region" description="Helical" evidence="1">
    <location>
        <begin position="236"/>
        <end position="256"/>
    </location>
</feature>
<feature type="transmembrane region" description="Helical" evidence="1">
    <location>
        <begin position="84"/>
        <end position="104"/>
    </location>
</feature>
<dbReference type="EMBL" id="CP077062">
    <property type="protein sequence ID" value="QWZ08239.1"/>
    <property type="molecule type" value="Genomic_DNA"/>
</dbReference>
<organism evidence="2 3">
    <name type="scientific">Nocardioides panacis</name>
    <dbReference type="NCBI Taxonomy" id="2849501"/>
    <lineage>
        <taxon>Bacteria</taxon>
        <taxon>Bacillati</taxon>
        <taxon>Actinomycetota</taxon>
        <taxon>Actinomycetes</taxon>
        <taxon>Propionibacteriales</taxon>
        <taxon>Nocardioidaceae</taxon>
        <taxon>Nocardioides</taxon>
    </lineage>
</organism>
<evidence type="ECO:0000313" key="3">
    <source>
        <dbReference type="Proteomes" id="UP000683575"/>
    </source>
</evidence>
<feature type="transmembrane region" description="Helical" evidence="1">
    <location>
        <begin position="344"/>
        <end position="366"/>
    </location>
</feature>
<reference evidence="2" key="1">
    <citation type="submission" date="2021-06" db="EMBL/GenBank/DDBJ databases">
        <title>Complete genome sequence of Nocardioides sp. G188.</title>
        <authorList>
            <person name="Im W.-T."/>
        </authorList>
    </citation>
    <scope>NUCLEOTIDE SEQUENCE</scope>
    <source>
        <strain evidence="2">G188</strain>
    </source>
</reference>